<dbReference type="Gene3D" id="3.90.810.10">
    <property type="entry name" value="CRIB domain"/>
    <property type="match status" value="1"/>
</dbReference>
<keyword evidence="5" id="KW-0723">Serine/threonine-protein kinase</keyword>
<dbReference type="Gene3D" id="3.30.200.20">
    <property type="entry name" value="Phosphorylase Kinase, domain 1"/>
    <property type="match status" value="1"/>
</dbReference>
<feature type="domain" description="CRIB" evidence="7">
    <location>
        <begin position="24"/>
        <end position="37"/>
    </location>
</feature>
<dbReference type="RefSeq" id="XP_017771418.1">
    <property type="nucleotide sequence ID" value="XM_017915929.1"/>
</dbReference>
<evidence type="ECO:0000256" key="2">
    <source>
        <dbReference type="ARBA" id="ARBA00022741"/>
    </source>
</evidence>
<evidence type="ECO:0000256" key="1">
    <source>
        <dbReference type="ARBA" id="ARBA00012513"/>
    </source>
</evidence>
<dbReference type="PROSITE" id="PS50108">
    <property type="entry name" value="CRIB"/>
    <property type="match status" value="1"/>
</dbReference>
<dbReference type="SUPFAM" id="SSF56112">
    <property type="entry name" value="Protein kinase-like (PK-like)"/>
    <property type="match status" value="1"/>
</dbReference>
<feature type="domain" description="Protein kinase" evidence="6">
    <location>
        <begin position="207"/>
        <end position="457"/>
    </location>
</feature>
<dbReference type="GeneID" id="108558880"/>
<evidence type="ECO:0000313" key="8">
    <source>
        <dbReference type="Proteomes" id="UP000695000"/>
    </source>
</evidence>
<evidence type="ECO:0000259" key="7">
    <source>
        <dbReference type="PROSITE" id="PS50108"/>
    </source>
</evidence>
<gene>
    <name evidence="9" type="primary">LOC108558880</name>
</gene>
<proteinExistence type="inferred from homology"/>
<dbReference type="PROSITE" id="PS50011">
    <property type="entry name" value="PROTEIN_KINASE_DOM"/>
    <property type="match status" value="1"/>
</dbReference>
<dbReference type="SMART" id="SM00220">
    <property type="entry name" value="S_TKc"/>
    <property type="match status" value="1"/>
</dbReference>
<name>A0ABM1MA18_NICVS</name>
<sequence>MNKVIGFFGGKKKEPREEQYNPCIGSPTNVQHDIHVHKTDDGKLEGLPTAWQKQIQSQFTEDELSHNYQAAVNAVKYLNYTATHKHGDFKFFITEKNIEEETNAIDRFMEKGGHSSRDDSYEKLEKELPPALPPRADKTQTLVTPQPVKPKEAVVKDIAKSLDNLSVDAEQPVLRRKTKEIQFISDHDYLQKIKKLCNPSDPETKYVKDMKDLGTGASGIVFVATNKQTHQKVAIKDIDMTRQNRKELLYGEIKILKDLSHKNLVNFIEAFVLEMNLWVVMELLEGGPLTDVVTETIMKDAQIAAVTYEVLQGVNYLHSHGVIHRDIKSDNILLGMDGTVKVTDFGFCANVTGDEQRETMVGTPFWMAPEVVSRKMYGKKVDIWSLGIMVIEMIDGEPPYLKEPPLRALYLIAANGRPTIEKWDKLDSRLRDFLDCCLQVDVNERATASELLRHRFLDDRMDLSTLTPLIKAAKKQLRKDW</sequence>
<comment type="similarity">
    <text evidence="5">Belongs to the protein kinase superfamily.</text>
</comment>
<dbReference type="SMART" id="SM00285">
    <property type="entry name" value="PBD"/>
    <property type="match status" value="1"/>
</dbReference>
<accession>A0ABM1MA18</accession>
<dbReference type="Proteomes" id="UP000695000">
    <property type="component" value="Unplaced"/>
</dbReference>
<dbReference type="Pfam" id="PF00069">
    <property type="entry name" value="Pkinase"/>
    <property type="match status" value="1"/>
</dbReference>
<dbReference type="Pfam" id="PF00786">
    <property type="entry name" value="PBD"/>
    <property type="match status" value="1"/>
</dbReference>
<dbReference type="InterPro" id="IPR011009">
    <property type="entry name" value="Kinase-like_dom_sf"/>
</dbReference>
<dbReference type="PROSITE" id="PS00108">
    <property type="entry name" value="PROTEIN_KINASE_ST"/>
    <property type="match status" value="1"/>
</dbReference>
<dbReference type="InterPro" id="IPR000719">
    <property type="entry name" value="Prot_kinase_dom"/>
</dbReference>
<keyword evidence="8" id="KW-1185">Reference proteome</keyword>
<dbReference type="GO" id="GO:0016301">
    <property type="term" value="F:kinase activity"/>
    <property type="evidence" value="ECO:0007669"/>
    <property type="project" value="UniProtKB-KW"/>
</dbReference>
<reference evidence="9" key="1">
    <citation type="submission" date="2025-08" db="UniProtKB">
        <authorList>
            <consortium name="RefSeq"/>
        </authorList>
    </citation>
    <scope>IDENTIFICATION</scope>
    <source>
        <tissue evidence="9">Whole Larva</tissue>
    </source>
</reference>
<evidence type="ECO:0000313" key="9">
    <source>
        <dbReference type="RefSeq" id="XP_017771418.1"/>
    </source>
</evidence>
<evidence type="ECO:0000256" key="4">
    <source>
        <dbReference type="PROSITE-ProRule" id="PRU10141"/>
    </source>
</evidence>
<dbReference type="InterPro" id="IPR017441">
    <property type="entry name" value="Protein_kinase_ATP_BS"/>
</dbReference>
<dbReference type="PROSITE" id="PS00107">
    <property type="entry name" value="PROTEIN_KINASE_ATP"/>
    <property type="match status" value="1"/>
</dbReference>
<dbReference type="InterPro" id="IPR036936">
    <property type="entry name" value="CRIB_dom_sf"/>
</dbReference>
<keyword evidence="9" id="KW-0808">Transferase</keyword>
<evidence type="ECO:0000256" key="5">
    <source>
        <dbReference type="RuleBase" id="RU000304"/>
    </source>
</evidence>
<keyword evidence="9" id="KW-0418">Kinase</keyword>
<evidence type="ECO:0000259" key="6">
    <source>
        <dbReference type="PROSITE" id="PS50011"/>
    </source>
</evidence>
<evidence type="ECO:0000256" key="3">
    <source>
        <dbReference type="ARBA" id="ARBA00022840"/>
    </source>
</evidence>
<dbReference type="PANTHER" id="PTHR45832:SF21">
    <property type="entry name" value="NON-SPECIFIC SERINE_THREONINE PROTEIN KINASE"/>
    <property type="match status" value="1"/>
</dbReference>
<dbReference type="InterPro" id="IPR008271">
    <property type="entry name" value="Ser/Thr_kinase_AS"/>
</dbReference>
<keyword evidence="3 4" id="KW-0067">ATP-binding</keyword>
<dbReference type="InterPro" id="IPR051931">
    <property type="entry name" value="PAK3-like"/>
</dbReference>
<protein>
    <recommendedName>
        <fullName evidence="1">non-specific serine/threonine protein kinase</fullName>
        <ecNumber evidence="1">2.7.11.1</ecNumber>
    </recommendedName>
</protein>
<feature type="binding site" evidence="4">
    <location>
        <position position="236"/>
    </location>
    <ligand>
        <name>ATP</name>
        <dbReference type="ChEBI" id="CHEBI:30616"/>
    </ligand>
</feature>
<keyword evidence="2 4" id="KW-0547">Nucleotide-binding</keyword>
<dbReference type="CDD" id="cd06614">
    <property type="entry name" value="STKc_PAK"/>
    <property type="match status" value="1"/>
</dbReference>
<organism evidence="8 9">
    <name type="scientific">Nicrophorus vespilloides</name>
    <name type="common">Boreal carrion beetle</name>
    <dbReference type="NCBI Taxonomy" id="110193"/>
    <lineage>
        <taxon>Eukaryota</taxon>
        <taxon>Metazoa</taxon>
        <taxon>Ecdysozoa</taxon>
        <taxon>Arthropoda</taxon>
        <taxon>Hexapoda</taxon>
        <taxon>Insecta</taxon>
        <taxon>Pterygota</taxon>
        <taxon>Neoptera</taxon>
        <taxon>Endopterygota</taxon>
        <taxon>Coleoptera</taxon>
        <taxon>Polyphaga</taxon>
        <taxon>Staphyliniformia</taxon>
        <taxon>Silphidae</taxon>
        <taxon>Nicrophorinae</taxon>
        <taxon>Nicrophorus</taxon>
    </lineage>
</organism>
<dbReference type="EC" id="2.7.11.1" evidence="1"/>
<dbReference type="InterPro" id="IPR000095">
    <property type="entry name" value="CRIB_dom"/>
</dbReference>
<dbReference type="Gene3D" id="1.10.510.10">
    <property type="entry name" value="Transferase(Phosphotransferase) domain 1"/>
    <property type="match status" value="1"/>
</dbReference>
<dbReference type="PANTHER" id="PTHR45832">
    <property type="entry name" value="SERINE/THREONINE-PROTEIN KINASE SAMKA-RELATED-RELATED"/>
    <property type="match status" value="1"/>
</dbReference>